<sequence>MNIISYCNVNPRDYTYLGIGSKNRTSDLDAFTPALDQILPCFLNTVNGTIRVIHYDPQFAPEYDNGFLSRYFARKGFIEIGGVWTTPDFRIEVIIITEMFTQESLFTDFMKHAINTRSRLVVQAYSGIELGSMYKNLYMEFSLQDQEYIKNRVLFDITYGTDCNCGTDMTKYAPIEDSQGRFMNFLLYTQEEKLANIGRHPQLDKLIYKSVCYDLSKILNENSVNYRKALKKEPLMFRGDYSHDASAEEIMAVLLNKVQNILSILDRLKMLTEEKKQLFAKCSSNYRDVDVYAWYSEMTKLYK</sequence>
<protein>
    <submittedName>
        <fullName evidence="1">Uncharacterized protein</fullName>
    </submittedName>
</protein>
<reference evidence="1" key="1">
    <citation type="journal article" date="2020" name="Nature">
        <title>Giant virus diversity and host interactions through global metagenomics.</title>
        <authorList>
            <person name="Schulz F."/>
            <person name="Roux S."/>
            <person name="Paez-Espino D."/>
            <person name="Jungbluth S."/>
            <person name="Walsh D.A."/>
            <person name="Denef V.J."/>
            <person name="McMahon K.D."/>
            <person name="Konstantinidis K.T."/>
            <person name="Eloe-Fadrosh E.A."/>
            <person name="Kyrpides N.C."/>
            <person name="Woyke T."/>
        </authorList>
    </citation>
    <scope>NUCLEOTIDE SEQUENCE</scope>
    <source>
        <strain evidence="1">GVMAG-M-3300027734-16</strain>
    </source>
</reference>
<name>A0A6C0JKH9_9ZZZZ</name>
<accession>A0A6C0JKH9</accession>
<dbReference type="AlphaFoldDB" id="A0A6C0JKH9"/>
<organism evidence="1">
    <name type="scientific">viral metagenome</name>
    <dbReference type="NCBI Taxonomy" id="1070528"/>
    <lineage>
        <taxon>unclassified sequences</taxon>
        <taxon>metagenomes</taxon>
        <taxon>organismal metagenomes</taxon>
    </lineage>
</organism>
<evidence type="ECO:0000313" key="1">
    <source>
        <dbReference type="EMBL" id="QHU05266.1"/>
    </source>
</evidence>
<dbReference type="EMBL" id="MN740410">
    <property type="protein sequence ID" value="QHU05266.1"/>
    <property type="molecule type" value="Genomic_DNA"/>
</dbReference>
<proteinExistence type="predicted"/>